<sequence>MSLSQQFQIIIFSFLFGILFLASYDLFNRIFYRIKGKFVRFVLELIFFSILSGLYFLVLFLINDAVLTIYLPLLIILGALFYIKFLSFPLLRLYEIMIQWVKKKLSPYNQKMKKNLKKLKDVLSKIKQKCFTKLKRKKSIEKETDMK</sequence>
<evidence type="ECO:0000256" key="1">
    <source>
        <dbReference type="SAM" id="Phobius"/>
    </source>
</evidence>
<proteinExistence type="predicted"/>
<reference evidence="2" key="2">
    <citation type="journal article" date="2021" name="PeerJ">
        <title>Extensive microbial diversity within the chicken gut microbiome revealed by metagenomics and culture.</title>
        <authorList>
            <person name="Gilroy R."/>
            <person name="Ravi A."/>
            <person name="Getino M."/>
            <person name="Pursley I."/>
            <person name="Horton D.L."/>
            <person name="Alikhan N.F."/>
            <person name="Baker D."/>
            <person name="Gharbi K."/>
            <person name="Hall N."/>
            <person name="Watson M."/>
            <person name="Adriaenssens E.M."/>
            <person name="Foster-Nyarko E."/>
            <person name="Jarju S."/>
            <person name="Secka A."/>
            <person name="Antonio M."/>
            <person name="Oren A."/>
            <person name="Chaudhuri R.R."/>
            <person name="La Ragione R."/>
            <person name="Hildebrand F."/>
            <person name="Pallen M.J."/>
        </authorList>
    </citation>
    <scope>NUCLEOTIDE SEQUENCE</scope>
    <source>
        <strain evidence="2">14508</strain>
    </source>
</reference>
<keyword evidence="1" id="KW-1133">Transmembrane helix</keyword>
<evidence type="ECO:0000313" key="3">
    <source>
        <dbReference type="Proteomes" id="UP000886893"/>
    </source>
</evidence>
<gene>
    <name evidence="2" type="ORF">IAD04_02260</name>
</gene>
<organism evidence="2 3">
    <name type="scientific">Candidatus Caccosoma faecigallinarum</name>
    <dbReference type="NCBI Taxonomy" id="2840720"/>
    <lineage>
        <taxon>Bacteria</taxon>
        <taxon>Bacillati</taxon>
        <taxon>Bacillota</taxon>
        <taxon>Bacillota incertae sedis</taxon>
        <taxon>Candidatus Caccosoma</taxon>
    </lineage>
</organism>
<dbReference type="InterPro" id="IPR019074">
    <property type="entry name" value="YabQ"/>
</dbReference>
<dbReference type="EMBL" id="DVKI01000072">
    <property type="protein sequence ID" value="HIT17188.1"/>
    <property type="molecule type" value="Genomic_DNA"/>
</dbReference>
<protein>
    <submittedName>
        <fullName evidence="2">Spore cortex biosynthesis protein YabQ</fullName>
    </submittedName>
</protein>
<comment type="caution">
    <text evidence="2">The sequence shown here is derived from an EMBL/GenBank/DDBJ whole genome shotgun (WGS) entry which is preliminary data.</text>
</comment>
<evidence type="ECO:0000313" key="2">
    <source>
        <dbReference type="EMBL" id="HIT17188.1"/>
    </source>
</evidence>
<dbReference type="Proteomes" id="UP000886893">
    <property type="component" value="Unassembled WGS sequence"/>
</dbReference>
<reference evidence="2" key="1">
    <citation type="submission" date="2020-10" db="EMBL/GenBank/DDBJ databases">
        <authorList>
            <person name="Gilroy R."/>
        </authorList>
    </citation>
    <scope>NUCLEOTIDE SEQUENCE</scope>
    <source>
        <strain evidence="2">14508</strain>
    </source>
</reference>
<feature type="transmembrane region" description="Helical" evidence="1">
    <location>
        <begin position="39"/>
        <end position="63"/>
    </location>
</feature>
<dbReference type="Pfam" id="PF09578">
    <property type="entry name" value="Spore_YabQ"/>
    <property type="match status" value="1"/>
</dbReference>
<keyword evidence="1" id="KW-0472">Membrane</keyword>
<feature type="transmembrane region" description="Helical" evidence="1">
    <location>
        <begin position="6"/>
        <end position="27"/>
    </location>
</feature>
<name>A0A9D1G9A2_9FIRM</name>
<keyword evidence="1" id="KW-0812">Transmembrane</keyword>
<accession>A0A9D1G9A2</accession>
<dbReference type="AlphaFoldDB" id="A0A9D1G9A2"/>
<dbReference type="NCBIfam" id="TIGR02893">
    <property type="entry name" value="spore_yabQ"/>
    <property type="match status" value="1"/>
</dbReference>
<feature type="transmembrane region" description="Helical" evidence="1">
    <location>
        <begin position="69"/>
        <end position="94"/>
    </location>
</feature>